<dbReference type="RefSeq" id="WP_078627657.1">
    <property type="nucleotide sequence ID" value="NZ_BAAAPF010000082.1"/>
</dbReference>
<accession>A0ABN2YB72</accession>
<protein>
    <submittedName>
        <fullName evidence="6">TetR family transcriptional regulator</fullName>
    </submittedName>
</protein>
<evidence type="ECO:0000256" key="2">
    <source>
        <dbReference type="ARBA" id="ARBA00023125"/>
    </source>
</evidence>
<dbReference type="Gene3D" id="1.10.10.60">
    <property type="entry name" value="Homeodomain-like"/>
    <property type="match status" value="1"/>
</dbReference>
<evidence type="ECO:0000256" key="4">
    <source>
        <dbReference type="PROSITE-ProRule" id="PRU00335"/>
    </source>
</evidence>
<proteinExistence type="predicted"/>
<keyword evidence="1" id="KW-0805">Transcription regulation</keyword>
<evidence type="ECO:0000256" key="3">
    <source>
        <dbReference type="ARBA" id="ARBA00023163"/>
    </source>
</evidence>
<dbReference type="InterPro" id="IPR050109">
    <property type="entry name" value="HTH-type_TetR-like_transc_reg"/>
</dbReference>
<dbReference type="PROSITE" id="PS50977">
    <property type="entry name" value="HTH_TETR_2"/>
    <property type="match status" value="1"/>
</dbReference>
<sequence length="217" mass="24267">MASSRTPAAPPVAAPADATAYAEAGLGLRERKKRRTRQAIRQAAFRLIGQQGYEQTTVEQIAEAAEVSASTVFRYFATKEDIILTDEYDPVLERAILDRPADEPPLVALREAVVTSLRSLYDEVRPEFLLRMQLVREVPALRAQMHEGMDQNIEVLCGVLSERTGRPRDDFELRVVVGAVFGALTQVLFEWVDRESEWDLVETVDRALAVLARGLTL</sequence>
<comment type="caution">
    <text evidence="6">The sequence shown here is derived from an EMBL/GenBank/DDBJ whole genome shotgun (WGS) entry which is preliminary data.</text>
</comment>
<evidence type="ECO:0000313" key="6">
    <source>
        <dbReference type="EMBL" id="GAA2124578.1"/>
    </source>
</evidence>
<dbReference type="InterPro" id="IPR001647">
    <property type="entry name" value="HTH_TetR"/>
</dbReference>
<dbReference type="InterPro" id="IPR041347">
    <property type="entry name" value="MftR_C"/>
</dbReference>
<feature type="DNA-binding region" description="H-T-H motif" evidence="4">
    <location>
        <begin position="57"/>
        <end position="76"/>
    </location>
</feature>
<dbReference type="InterPro" id="IPR009057">
    <property type="entry name" value="Homeodomain-like_sf"/>
</dbReference>
<keyword evidence="2 4" id="KW-0238">DNA-binding</keyword>
<dbReference type="Pfam" id="PF00440">
    <property type="entry name" value="TetR_N"/>
    <property type="match status" value="1"/>
</dbReference>
<evidence type="ECO:0000313" key="7">
    <source>
        <dbReference type="Proteomes" id="UP001500443"/>
    </source>
</evidence>
<dbReference type="Pfam" id="PF17754">
    <property type="entry name" value="TetR_C_14"/>
    <property type="match status" value="1"/>
</dbReference>
<dbReference type="SUPFAM" id="SSF48498">
    <property type="entry name" value="Tetracyclin repressor-like, C-terminal domain"/>
    <property type="match status" value="1"/>
</dbReference>
<evidence type="ECO:0000259" key="5">
    <source>
        <dbReference type="PROSITE" id="PS50977"/>
    </source>
</evidence>
<dbReference type="InterPro" id="IPR036271">
    <property type="entry name" value="Tet_transcr_reg_TetR-rel_C_sf"/>
</dbReference>
<keyword evidence="3" id="KW-0804">Transcription</keyword>
<name>A0ABN2YB72_9ACTN</name>
<feature type="domain" description="HTH tetR-type" evidence="5">
    <location>
        <begin position="34"/>
        <end position="94"/>
    </location>
</feature>
<organism evidence="6 7">
    <name type="scientific">Streptomyces synnematoformans</name>
    <dbReference type="NCBI Taxonomy" id="415721"/>
    <lineage>
        <taxon>Bacteria</taxon>
        <taxon>Bacillati</taxon>
        <taxon>Actinomycetota</taxon>
        <taxon>Actinomycetes</taxon>
        <taxon>Kitasatosporales</taxon>
        <taxon>Streptomycetaceae</taxon>
        <taxon>Streptomyces</taxon>
    </lineage>
</organism>
<keyword evidence="7" id="KW-1185">Reference proteome</keyword>
<dbReference type="Gene3D" id="1.10.357.10">
    <property type="entry name" value="Tetracycline Repressor, domain 2"/>
    <property type="match status" value="1"/>
</dbReference>
<gene>
    <name evidence="6" type="ORF">GCM10009802_29590</name>
</gene>
<dbReference type="PANTHER" id="PTHR30055:SF234">
    <property type="entry name" value="HTH-TYPE TRANSCRIPTIONAL REGULATOR BETI"/>
    <property type="match status" value="1"/>
</dbReference>
<evidence type="ECO:0000256" key="1">
    <source>
        <dbReference type="ARBA" id="ARBA00023015"/>
    </source>
</evidence>
<dbReference type="PANTHER" id="PTHR30055">
    <property type="entry name" value="HTH-TYPE TRANSCRIPTIONAL REGULATOR RUTR"/>
    <property type="match status" value="1"/>
</dbReference>
<dbReference type="EMBL" id="BAAAPF010000082">
    <property type="protein sequence ID" value="GAA2124578.1"/>
    <property type="molecule type" value="Genomic_DNA"/>
</dbReference>
<dbReference type="PRINTS" id="PR00455">
    <property type="entry name" value="HTHTETR"/>
</dbReference>
<reference evidence="6 7" key="1">
    <citation type="journal article" date="2019" name="Int. J. Syst. Evol. Microbiol.">
        <title>The Global Catalogue of Microorganisms (GCM) 10K type strain sequencing project: providing services to taxonomists for standard genome sequencing and annotation.</title>
        <authorList>
            <consortium name="The Broad Institute Genomics Platform"/>
            <consortium name="The Broad Institute Genome Sequencing Center for Infectious Disease"/>
            <person name="Wu L."/>
            <person name="Ma J."/>
        </authorList>
    </citation>
    <scope>NUCLEOTIDE SEQUENCE [LARGE SCALE GENOMIC DNA]</scope>
    <source>
        <strain evidence="6 7">JCM 15481</strain>
    </source>
</reference>
<dbReference type="SUPFAM" id="SSF46689">
    <property type="entry name" value="Homeodomain-like"/>
    <property type="match status" value="1"/>
</dbReference>
<dbReference type="Proteomes" id="UP001500443">
    <property type="component" value="Unassembled WGS sequence"/>
</dbReference>